<sequence>MASSKTPSGRDGFTLIELLVVMAVVGLLVALLIPAVQAARSAARRMSCAANLKQLGLATLNYESTFHIFPLRSSGAQQSQFVALLPFLDQVPLYSSINMSGFLVTWPAGLNTTAESTRLSVLSCPADSASSQTKSPTNYAGNVGYGFQMGYSNNGLFSLTPVHVASVMDGTSQTALFAEWVIGSSVSDGGSGVADRRLYVFDTPSFAGDQNFEPFASYCGRGVNLSNSPVTSVKGGGWLQPGEGLNLYNHDVGLNGPSCTNAGGVPNGAWTAGSRHPGIVQVVFADGHVRAVKETISLISWRAMGTRAGGEIVDASEF</sequence>
<protein>
    <submittedName>
        <fullName evidence="3">DUF1559 domain-containing protein</fullName>
    </submittedName>
</protein>
<gene>
    <name evidence="3" type="ORF">PZE19_00760</name>
</gene>
<dbReference type="NCBIfam" id="TIGR02532">
    <property type="entry name" value="IV_pilin_GFxxxE"/>
    <property type="match status" value="1"/>
</dbReference>
<feature type="transmembrane region" description="Helical" evidence="1">
    <location>
        <begin position="12"/>
        <end position="36"/>
    </location>
</feature>
<dbReference type="InterPro" id="IPR045584">
    <property type="entry name" value="Pilin-like"/>
</dbReference>
<keyword evidence="1" id="KW-0472">Membrane</keyword>
<feature type="domain" description="DUF1559" evidence="2">
    <location>
        <begin position="37"/>
        <end position="296"/>
    </location>
</feature>
<dbReference type="EMBL" id="JARRAG010000001">
    <property type="protein sequence ID" value="MDG3002305.1"/>
    <property type="molecule type" value="Genomic_DNA"/>
</dbReference>
<keyword evidence="1" id="KW-1133">Transmembrane helix</keyword>
<organism evidence="3 4">
    <name type="scientific">Paludisphaera mucosa</name>
    <dbReference type="NCBI Taxonomy" id="3030827"/>
    <lineage>
        <taxon>Bacteria</taxon>
        <taxon>Pseudomonadati</taxon>
        <taxon>Planctomycetota</taxon>
        <taxon>Planctomycetia</taxon>
        <taxon>Isosphaerales</taxon>
        <taxon>Isosphaeraceae</taxon>
        <taxon>Paludisphaera</taxon>
    </lineage>
</organism>
<reference evidence="3 4" key="1">
    <citation type="submission" date="2023-03" db="EMBL/GenBank/DDBJ databases">
        <title>Paludisphaera mucosa sp. nov. a novel planctomycete from northern fen.</title>
        <authorList>
            <person name="Ivanova A."/>
        </authorList>
    </citation>
    <scope>NUCLEOTIDE SEQUENCE [LARGE SCALE GENOMIC DNA]</scope>
    <source>
        <strain evidence="3 4">Pla2</strain>
    </source>
</reference>
<dbReference type="NCBIfam" id="TIGR04294">
    <property type="entry name" value="pre_pil_HX9DG"/>
    <property type="match status" value="1"/>
</dbReference>
<dbReference type="Pfam" id="PF07963">
    <property type="entry name" value="N_methyl"/>
    <property type="match status" value="1"/>
</dbReference>
<dbReference type="RefSeq" id="WP_277858669.1">
    <property type="nucleotide sequence ID" value="NZ_JARRAG010000001.1"/>
</dbReference>
<comment type="caution">
    <text evidence="3">The sequence shown here is derived from an EMBL/GenBank/DDBJ whole genome shotgun (WGS) entry which is preliminary data.</text>
</comment>
<dbReference type="InterPro" id="IPR027558">
    <property type="entry name" value="Pre_pil_HX9DG_C"/>
</dbReference>
<accession>A0ABT6F4H9</accession>
<dbReference type="Pfam" id="PF07596">
    <property type="entry name" value="SBP_bac_10"/>
    <property type="match status" value="1"/>
</dbReference>
<evidence type="ECO:0000313" key="3">
    <source>
        <dbReference type="EMBL" id="MDG3002305.1"/>
    </source>
</evidence>
<dbReference type="PANTHER" id="PTHR30093:SF2">
    <property type="entry name" value="TYPE II SECRETION SYSTEM PROTEIN H"/>
    <property type="match status" value="1"/>
</dbReference>
<proteinExistence type="predicted"/>
<dbReference type="Gene3D" id="3.30.700.10">
    <property type="entry name" value="Glycoprotein, Type 4 Pilin"/>
    <property type="match status" value="1"/>
</dbReference>
<dbReference type="InterPro" id="IPR012902">
    <property type="entry name" value="N_methyl_site"/>
</dbReference>
<dbReference type="SUPFAM" id="SSF54523">
    <property type="entry name" value="Pili subunits"/>
    <property type="match status" value="1"/>
</dbReference>
<dbReference type="InterPro" id="IPR011453">
    <property type="entry name" value="DUF1559"/>
</dbReference>
<keyword evidence="1" id="KW-0812">Transmembrane</keyword>
<name>A0ABT6F4H9_9BACT</name>
<keyword evidence="4" id="KW-1185">Reference proteome</keyword>
<evidence type="ECO:0000313" key="4">
    <source>
        <dbReference type="Proteomes" id="UP001216907"/>
    </source>
</evidence>
<evidence type="ECO:0000259" key="2">
    <source>
        <dbReference type="Pfam" id="PF07596"/>
    </source>
</evidence>
<evidence type="ECO:0000256" key="1">
    <source>
        <dbReference type="SAM" id="Phobius"/>
    </source>
</evidence>
<dbReference type="Proteomes" id="UP001216907">
    <property type="component" value="Unassembled WGS sequence"/>
</dbReference>
<dbReference type="PANTHER" id="PTHR30093">
    <property type="entry name" value="GENERAL SECRETION PATHWAY PROTEIN G"/>
    <property type="match status" value="1"/>
</dbReference>